<dbReference type="Pfam" id="PF00921">
    <property type="entry name" value="Lipoprotein_2"/>
    <property type="match status" value="1"/>
</dbReference>
<protein>
    <recommendedName>
        <fullName evidence="8">Variable large protein</fullName>
    </recommendedName>
</protein>
<evidence type="ECO:0000256" key="6">
    <source>
        <dbReference type="ARBA" id="ARBA00023237"/>
    </source>
</evidence>
<dbReference type="PROSITE" id="PS51257">
    <property type="entry name" value="PROKAR_LIPOPROTEIN"/>
    <property type="match status" value="1"/>
</dbReference>
<evidence type="ECO:0000256" key="8">
    <source>
        <dbReference type="RuleBase" id="RU363105"/>
    </source>
</evidence>
<accession>W5SVK8</accession>
<evidence type="ECO:0000256" key="1">
    <source>
        <dbReference type="ARBA" id="ARBA00003932"/>
    </source>
</evidence>
<dbReference type="SUPFAM" id="SSF74748">
    <property type="entry name" value="Variable surface antigen VlsE"/>
    <property type="match status" value="1"/>
</dbReference>
<proteinExistence type="predicted"/>
<name>W5SVK8_9SPIR</name>
<geneLocation type="plasmid" evidence="10">
    <name>unnamed</name>
</geneLocation>
<keyword evidence="10" id="KW-0614">Plasmid</keyword>
<reference evidence="10" key="1">
    <citation type="submission" date="2013-04" db="EMBL/GenBank/DDBJ databases">
        <title>Comparative Genomics of Relapsing Fever Spirochetes.</title>
        <authorList>
            <person name="Schwan T.G."/>
            <person name="Raffel S.J."/>
            <person name="Porcella S.F."/>
            <person name="Martens C.A."/>
            <person name="Bruno D.P."/>
            <person name="Ricklefs S.M."/>
            <person name="Barbian K.B."/>
        </authorList>
    </citation>
    <scope>NUCLEOTIDE SEQUENCE</scope>
    <source>
        <strain evidence="10">Co53</strain>
        <plasmid evidence="10">unnamed</plasmid>
    </source>
</reference>
<feature type="region of interest" description="Disordered" evidence="9">
    <location>
        <begin position="206"/>
        <end position="235"/>
    </location>
</feature>
<evidence type="ECO:0000256" key="7">
    <source>
        <dbReference type="ARBA" id="ARBA00023288"/>
    </source>
</evidence>
<gene>
    <name evidence="10" type="ORF">BCO_0128900</name>
</gene>
<keyword evidence="5 8" id="KW-0564">Palmitate</keyword>
<evidence type="ECO:0000256" key="9">
    <source>
        <dbReference type="SAM" id="MobiDB-lite"/>
    </source>
</evidence>
<keyword evidence="6 8" id="KW-0998">Cell outer membrane</keyword>
<feature type="chain" id="PRO_5016486944" description="Variable large protein" evidence="8">
    <location>
        <begin position="30"/>
        <end position="235"/>
    </location>
</feature>
<comment type="function">
    <text evidence="1 8">The Vlp and Vsp proteins are antigenically distinct proteins, only one vlp or vsp gene is transcriptionally active at any one time. Switching between these genes is a mechanism of host immune response evasion.</text>
</comment>
<keyword evidence="3 8" id="KW-0732">Signal</keyword>
<feature type="signal peptide" evidence="8">
    <location>
        <begin position="1"/>
        <end position="29"/>
    </location>
</feature>
<dbReference type="InterPro" id="IPR000680">
    <property type="entry name" value="Borrelia_lipo"/>
</dbReference>
<dbReference type="GO" id="GO:0009279">
    <property type="term" value="C:cell outer membrane"/>
    <property type="evidence" value="ECO:0007669"/>
    <property type="project" value="UniProtKB-SubCell"/>
</dbReference>
<organism evidence="10">
    <name type="scientific">Borrelia coriaceae ATCC 43381</name>
    <dbReference type="NCBI Taxonomy" id="1408429"/>
    <lineage>
        <taxon>Bacteria</taxon>
        <taxon>Pseudomonadati</taxon>
        <taxon>Spirochaetota</taxon>
        <taxon>Spirochaetia</taxon>
        <taxon>Spirochaetales</taxon>
        <taxon>Borreliaceae</taxon>
        <taxon>Borrelia</taxon>
    </lineage>
</organism>
<dbReference type="HOGENOM" id="CLU_054711_0_0_12"/>
<evidence type="ECO:0000256" key="3">
    <source>
        <dbReference type="ARBA" id="ARBA00022729"/>
    </source>
</evidence>
<evidence type="ECO:0000313" key="10">
    <source>
        <dbReference type="EMBL" id="AHH11244.1"/>
    </source>
</evidence>
<dbReference type="OrthoDB" id="352883at2"/>
<evidence type="ECO:0000256" key="5">
    <source>
        <dbReference type="ARBA" id="ARBA00023139"/>
    </source>
</evidence>
<keyword evidence="4 8" id="KW-0472">Membrane</keyword>
<keyword evidence="7 8" id="KW-0449">Lipoprotein</keyword>
<evidence type="ECO:0000256" key="2">
    <source>
        <dbReference type="ARBA" id="ARBA00004459"/>
    </source>
</evidence>
<comment type="subcellular location">
    <subcellularLocation>
        <location evidence="2 8">Cell outer membrane</location>
        <topology evidence="2 8">Lipid-anchor</topology>
    </subcellularLocation>
</comment>
<dbReference type="EMBL" id="CP005748">
    <property type="protein sequence ID" value="AHH11244.1"/>
    <property type="molecule type" value="Genomic_DNA"/>
</dbReference>
<feature type="compositionally biased region" description="Polar residues" evidence="9">
    <location>
        <begin position="218"/>
        <end position="229"/>
    </location>
</feature>
<sequence length="235" mass="24942">MTKNIKNIRLKRICATLFISLFLSCNNSGEELEKHQNQNNFLSSLANLGNDFLSVFTYFGDSLGGVLAFDKTTTKSEVGKYFKKVQDTVQGTKDALNKIVEDMEKEHNRNASGTKAAVKTLNEKLDKIIEGAKIASEAIGIDGTDPIANVSVGVGAKGEAANLIKGIKGGIVEVVLQGKGNAEAGDGKKAEDGSVDRVANAGEAGKLFGNSGGGAISDASNAKKQQWMQQKLFEQ</sequence>
<evidence type="ECO:0000256" key="4">
    <source>
        <dbReference type="ARBA" id="ARBA00023136"/>
    </source>
</evidence>
<dbReference type="AlphaFoldDB" id="W5SVK8"/>